<feature type="transmembrane region" description="Helical" evidence="6">
    <location>
        <begin position="77"/>
        <end position="101"/>
    </location>
</feature>
<name>A0AAF0INU3_9BASI</name>
<evidence type="ECO:0000256" key="5">
    <source>
        <dbReference type="ARBA" id="ARBA00032658"/>
    </source>
</evidence>
<evidence type="ECO:0000313" key="9">
    <source>
        <dbReference type="EMBL" id="WFC94096.1"/>
    </source>
</evidence>
<feature type="transmembrane region" description="Helical" evidence="6">
    <location>
        <begin position="121"/>
        <end position="147"/>
    </location>
</feature>
<feature type="domain" description="Peptidase M50" evidence="8">
    <location>
        <begin position="141"/>
        <end position="441"/>
    </location>
</feature>
<evidence type="ECO:0000256" key="1">
    <source>
        <dbReference type="ARBA" id="ARBA00004127"/>
    </source>
</evidence>
<dbReference type="InterPro" id="IPR008915">
    <property type="entry name" value="Peptidase_M50"/>
</dbReference>
<dbReference type="GO" id="GO:0016020">
    <property type="term" value="C:membrane"/>
    <property type="evidence" value="ECO:0007669"/>
    <property type="project" value="InterPro"/>
</dbReference>
<keyword evidence="2 6" id="KW-0812">Transmembrane</keyword>
<keyword evidence="10" id="KW-1185">Reference proteome</keyword>
<dbReference type="EMBL" id="CP119951">
    <property type="protein sequence ID" value="WFC94096.1"/>
    <property type="molecule type" value="Genomic_DNA"/>
</dbReference>
<evidence type="ECO:0000259" key="8">
    <source>
        <dbReference type="Pfam" id="PF02163"/>
    </source>
</evidence>
<evidence type="ECO:0000256" key="4">
    <source>
        <dbReference type="ARBA" id="ARBA00023136"/>
    </source>
</evidence>
<dbReference type="AlphaFoldDB" id="A0AAF0INU3"/>
<keyword evidence="4 6" id="KW-0472">Membrane</keyword>
<feature type="signal peptide" evidence="7">
    <location>
        <begin position="1"/>
        <end position="18"/>
    </location>
</feature>
<dbReference type="PANTHER" id="PTHR13325:SF3">
    <property type="entry name" value="MEMBRANE-BOUND TRANSCRIPTION FACTOR SITE-2 PROTEASE"/>
    <property type="match status" value="1"/>
</dbReference>
<gene>
    <name evidence="9" type="ORF">MBRA1_000726</name>
</gene>
<dbReference type="Pfam" id="PF02163">
    <property type="entry name" value="Peptidase_M50"/>
    <property type="match status" value="1"/>
</dbReference>
<feature type="transmembrane region" description="Helical" evidence="6">
    <location>
        <begin position="478"/>
        <end position="503"/>
    </location>
</feature>
<dbReference type="InterPro" id="IPR001193">
    <property type="entry name" value="MBTPS2"/>
</dbReference>
<comment type="subcellular location">
    <subcellularLocation>
        <location evidence="1">Endomembrane system</location>
        <topology evidence="1">Multi-pass membrane protein</topology>
    </subcellularLocation>
</comment>
<evidence type="ECO:0000313" key="10">
    <source>
        <dbReference type="Proteomes" id="UP001216638"/>
    </source>
</evidence>
<protein>
    <recommendedName>
        <fullName evidence="5">Endopeptidase S2P</fullName>
    </recommendedName>
</protein>
<feature type="chain" id="PRO_5042234684" description="Endopeptidase S2P" evidence="7">
    <location>
        <begin position="19"/>
        <end position="504"/>
    </location>
</feature>
<accession>A0AAF0INU3</accession>
<sequence length="504" mass="54707">MLAGALALGAGGWAAVQALVRCAPTAQWIAEALDHVSAELIVAHLYVTVETAAWNAWPVQILAWAAARKAWRRFYDVGIVCAGVCLIATIGMLLTMCLQLWEAPALAKRSASSEWTLVPVVRALLTQIPGITVPLSYAIPLLLALMASQGVHEAGHALAAGLHRIKPLAMGLTLVAPLIPVAHVALPRLEGRLTRYEQLRVISAGVWHNACILVVIYAVLASGMARVFWTDAQALRITRSADADLREWLPVGARIFSVNDRVLAPMSPSARREIWEAMLHNDLPPTQGWCVEAPRWTNASDACCAAPTQLETCFKGEEARCLSTSDVLLLAARCNTTCDGVCVRPAPHESLAWLSLDGAQSTEQVILRGPFDTLPAYVAVSTERLVAWLRVWGLEAVGDMAAYLCSMLTFSLMLVNTTLCLLNMLPIAPLDGGAYVRLVLVEAFAWRYGGTSDTFALDADEEEAEEAPWAVRVERALWLVQMITYTLCAMALVRSLAAALHYVR</sequence>
<dbReference type="Proteomes" id="UP001216638">
    <property type="component" value="Chromosome 1"/>
</dbReference>
<reference evidence="9" key="1">
    <citation type="submission" date="2023-03" db="EMBL/GenBank/DDBJ databases">
        <title>Mating type loci evolution in Malassezia.</title>
        <authorList>
            <person name="Coelho M.A."/>
        </authorList>
    </citation>
    <scope>NUCLEOTIDE SEQUENCE</scope>
    <source>
        <strain evidence="9">CBS 14135</strain>
    </source>
</reference>
<dbReference type="GO" id="GO:1905897">
    <property type="term" value="P:regulation of response to endoplasmic reticulum stress"/>
    <property type="evidence" value="ECO:0007669"/>
    <property type="project" value="TreeGrafter"/>
</dbReference>
<keyword evidence="7" id="KW-0732">Signal</keyword>
<dbReference type="GO" id="GO:0004222">
    <property type="term" value="F:metalloendopeptidase activity"/>
    <property type="evidence" value="ECO:0007669"/>
    <property type="project" value="InterPro"/>
</dbReference>
<feature type="transmembrane region" description="Helical" evidence="6">
    <location>
        <begin position="206"/>
        <end position="229"/>
    </location>
</feature>
<keyword evidence="3 6" id="KW-1133">Transmembrane helix</keyword>
<dbReference type="GO" id="GO:0005737">
    <property type="term" value="C:cytoplasm"/>
    <property type="evidence" value="ECO:0007669"/>
    <property type="project" value="TreeGrafter"/>
</dbReference>
<proteinExistence type="predicted"/>
<evidence type="ECO:0000256" key="2">
    <source>
        <dbReference type="ARBA" id="ARBA00022692"/>
    </source>
</evidence>
<evidence type="ECO:0000256" key="3">
    <source>
        <dbReference type="ARBA" id="ARBA00022989"/>
    </source>
</evidence>
<dbReference type="PANTHER" id="PTHR13325">
    <property type="entry name" value="PROTEASE M50 MEMBRANE-BOUND TRANSCRIPTION FACTOR SITE 2 PROTEASE"/>
    <property type="match status" value="1"/>
</dbReference>
<feature type="transmembrane region" description="Helical" evidence="6">
    <location>
        <begin position="168"/>
        <end position="186"/>
    </location>
</feature>
<evidence type="ECO:0000256" key="7">
    <source>
        <dbReference type="SAM" id="SignalP"/>
    </source>
</evidence>
<dbReference type="GO" id="GO:0012505">
    <property type="term" value="C:endomembrane system"/>
    <property type="evidence" value="ECO:0007669"/>
    <property type="project" value="UniProtKB-SubCell"/>
</dbReference>
<feature type="transmembrane region" description="Helical" evidence="6">
    <location>
        <begin position="400"/>
        <end position="425"/>
    </location>
</feature>
<evidence type="ECO:0000256" key="6">
    <source>
        <dbReference type="SAM" id="Phobius"/>
    </source>
</evidence>
<dbReference type="GO" id="GO:0031293">
    <property type="term" value="P:membrane protein intracellular domain proteolysis"/>
    <property type="evidence" value="ECO:0007669"/>
    <property type="project" value="TreeGrafter"/>
</dbReference>
<organism evidence="9 10">
    <name type="scientific">Malassezia brasiliensis</name>
    <dbReference type="NCBI Taxonomy" id="1821822"/>
    <lineage>
        <taxon>Eukaryota</taxon>
        <taxon>Fungi</taxon>
        <taxon>Dikarya</taxon>
        <taxon>Basidiomycota</taxon>
        <taxon>Ustilaginomycotina</taxon>
        <taxon>Malasseziomycetes</taxon>
        <taxon>Malasseziales</taxon>
        <taxon>Malasseziaceae</taxon>
        <taxon>Malassezia</taxon>
    </lineage>
</organism>